<gene>
    <name evidence="1" type="ORF">ABZ921_25785</name>
</gene>
<evidence type="ECO:0000313" key="1">
    <source>
        <dbReference type="EMBL" id="MEU6824056.1"/>
    </source>
</evidence>
<reference evidence="1 2" key="1">
    <citation type="submission" date="2024-06" db="EMBL/GenBank/DDBJ databases">
        <title>The Natural Products Discovery Center: Release of the First 8490 Sequenced Strains for Exploring Actinobacteria Biosynthetic Diversity.</title>
        <authorList>
            <person name="Kalkreuter E."/>
            <person name="Kautsar S.A."/>
            <person name="Yang D."/>
            <person name="Bader C.D."/>
            <person name="Teijaro C.N."/>
            <person name="Fluegel L."/>
            <person name="Davis C.M."/>
            <person name="Simpson J.R."/>
            <person name="Lauterbach L."/>
            <person name="Steele A.D."/>
            <person name="Gui C."/>
            <person name="Meng S."/>
            <person name="Li G."/>
            <person name="Viehrig K."/>
            <person name="Ye F."/>
            <person name="Su P."/>
            <person name="Kiefer A.F."/>
            <person name="Nichols A."/>
            <person name="Cepeda A.J."/>
            <person name="Yan W."/>
            <person name="Fan B."/>
            <person name="Jiang Y."/>
            <person name="Adhikari A."/>
            <person name="Zheng C.-J."/>
            <person name="Schuster L."/>
            <person name="Cowan T.M."/>
            <person name="Smanski M.J."/>
            <person name="Chevrette M.G."/>
            <person name="De Carvalho L.P.S."/>
            <person name="Shen B."/>
        </authorList>
    </citation>
    <scope>NUCLEOTIDE SEQUENCE [LARGE SCALE GENOMIC DNA]</scope>
    <source>
        <strain evidence="1 2">NPDC046838</strain>
    </source>
</reference>
<name>A0ABV3BSR6_9ACTN</name>
<comment type="caution">
    <text evidence="1">The sequence shown here is derived from an EMBL/GenBank/DDBJ whole genome shotgun (WGS) entry which is preliminary data.</text>
</comment>
<organism evidence="1 2">
    <name type="scientific">Streptomyces atriruber</name>
    <dbReference type="NCBI Taxonomy" id="545121"/>
    <lineage>
        <taxon>Bacteria</taxon>
        <taxon>Bacillati</taxon>
        <taxon>Actinomycetota</taxon>
        <taxon>Actinomycetes</taxon>
        <taxon>Kitasatosporales</taxon>
        <taxon>Streptomycetaceae</taxon>
        <taxon>Streptomyces</taxon>
    </lineage>
</organism>
<sequence length="500" mass="54275">MQPPVGAGGVDVPISAPDAFDVPVFLRHSSPLTPAPRPSPPQVASALKPWPKSPGIPADGAYLVSTTWRALLDATTTVGRDITPWIAATPRLARREIMARRYPLSAYLVRSGGEVVPSVVYSHGTESSTRTAFGYHVGMTMAEWACRMMGLGPTTHAESAVPQGAAPGWADTRSLPDLFGTHPTAAELWLVEAKGGRRLGLRARVKGAQQLDVGSLVPAPHTKVLCGTSLERRLFMMIDVEGAPAANSPGGSSTDDTDDADDADEQALEQDDEALLELARSRVLTYLALTSLPRERLRVTAVGRPEEGPVTQRRGGLRLLESDGATAALRRTIGPESGDEAIRQRHGLDMLAARLPGTDLMLGMSRRLYGACRALADSERRVAARVREERPGYAVELPRRLWTTDGEAEPMSRPVASDRAYEDRILEVQEYVRAVRREERDEQLRSVRAGFREGSSAYWQHLIDRAPRLTRPGEEGFLEAATADTYLAVDAEALDLDAEA</sequence>
<dbReference type="RefSeq" id="WP_359353136.1">
    <property type="nucleotide sequence ID" value="NZ_JBEYXV010000013.1"/>
</dbReference>
<dbReference type="Proteomes" id="UP001551176">
    <property type="component" value="Unassembled WGS sequence"/>
</dbReference>
<accession>A0ABV3BSR6</accession>
<keyword evidence="2" id="KW-1185">Reference proteome</keyword>
<dbReference type="EMBL" id="JBEYXV010000013">
    <property type="protein sequence ID" value="MEU6824056.1"/>
    <property type="molecule type" value="Genomic_DNA"/>
</dbReference>
<evidence type="ECO:0000313" key="2">
    <source>
        <dbReference type="Proteomes" id="UP001551176"/>
    </source>
</evidence>
<protein>
    <submittedName>
        <fullName evidence="1">Uncharacterized protein</fullName>
    </submittedName>
</protein>
<proteinExistence type="predicted"/>